<dbReference type="NCBIfam" id="NF010738">
    <property type="entry name" value="PRK14140.1"/>
    <property type="match status" value="1"/>
</dbReference>
<evidence type="ECO:0000256" key="5">
    <source>
        <dbReference type="ARBA" id="ARBA00023016"/>
    </source>
</evidence>
<gene>
    <name evidence="10" type="primary">grpE</name>
    <name evidence="13" type="ORF">ACLFYP115_01620</name>
</gene>
<dbReference type="HAMAP" id="MF_01151">
    <property type="entry name" value="GrpE"/>
    <property type="match status" value="1"/>
</dbReference>
<protein>
    <recommendedName>
        <fullName evidence="8 10">Protein GrpE</fullName>
    </recommendedName>
    <alternativeName>
        <fullName evidence="9 10">HSP-70 cofactor</fullName>
    </alternativeName>
</protein>
<accession>A0A6N2TUR6</accession>
<dbReference type="CDD" id="cd00446">
    <property type="entry name" value="GrpE"/>
    <property type="match status" value="1"/>
</dbReference>
<evidence type="ECO:0000256" key="11">
    <source>
        <dbReference type="RuleBase" id="RU000639"/>
    </source>
</evidence>
<dbReference type="GO" id="GO:0051082">
    <property type="term" value="F:unfolded protein binding"/>
    <property type="evidence" value="ECO:0007669"/>
    <property type="project" value="TreeGrafter"/>
</dbReference>
<dbReference type="GO" id="GO:0000774">
    <property type="term" value="F:adenyl-nucleotide exchange factor activity"/>
    <property type="evidence" value="ECO:0007669"/>
    <property type="project" value="InterPro"/>
</dbReference>
<evidence type="ECO:0000256" key="4">
    <source>
        <dbReference type="ARBA" id="ARBA00022490"/>
    </source>
</evidence>
<dbReference type="InterPro" id="IPR000740">
    <property type="entry name" value="GrpE"/>
</dbReference>
<dbReference type="AlphaFoldDB" id="A0A6N2TUR6"/>
<dbReference type="Pfam" id="PF01025">
    <property type="entry name" value="GrpE"/>
    <property type="match status" value="1"/>
</dbReference>
<evidence type="ECO:0000256" key="10">
    <source>
        <dbReference type="HAMAP-Rule" id="MF_01151"/>
    </source>
</evidence>
<dbReference type="EMBL" id="CACRSQ010000003">
    <property type="protein sequence ID" value="VYT09435.1"/>
    <property type="molecule type" value="Genomic_DNA"/>
</dbReference>
<dbReference type="PROSITE" id="PS01071">
    <property type="entry name" value="GRPE"/>
    <property type="match status" value="1"/>
</dbReference>
<dbReference type="SUPFAM" id="SSF58014">
    <property type="entry name" value="Coiled-coil domain of nucleotide exchange factor GrpE"/>
    <property type="match status" value="1"/>
</dbReference>
<dbReference type="GO" id="GO:0005737">
    <property type="term" value="C:cytoplasm"/>
    <property type="evidence" value="ECO:0007669"/>
    <property type="project" value="UniProtKB-SubCell"/>
</dbReference>
<keyword evidence="4 10" id="KW-0963">Cytoplasm</keyword>
<keyword evidence="6 10" id="KW-0143">Chaperone</keyword>
<dbReference type="PANTHER" id="PTHR21237:SF23">
    <property type="entry name" value="GRPE PROTEIN HOMOLOG, MITOCHONDRIAL"/>
    <property type="match status" value="1"/>
</dbReference>
<dbReference type="InterPro" id="IPR009012">
    <property type="entry name" value="GrpE_head"/>
</dbReference>
<dbReference type="Gene3D" id="3.90.20.20">
    <property type="match status" value="1"/>
</dbReference>
<evidence type="ECO:0000256" key="8">
    <source>
        <dbReference type="ARBA" id="ARBA00072274"/>
    </source>
</evidence>
<reference evidence="13" key="1">
    <citation type="submission" date="2019-11" db="EMBL/GenBank/DDBJ databases">
        <authorList>
            <person name="Feng L."/>
        </authorList>
    </citation>
    <scope>NUCLEOTIDE SEQUENCE</scope>
    <source>
        <strain evidence="13">AcaccaeLFYP115</strain>
    </source>
</reference>
<comment type="subcellular location">
    <subcellularLocation>
        <location evidence="1 10">Cytoplasm</location>
    </subcellularLocation>
</comment>
<evidence type="ECO:0000256" key="3">
    <source>
        <dbReference type="ARBA" id="ARBA00011738"/>
    </source>
</evidence>
<evidence type="ECO:0000313" key="13">
    <source>
        <dbReference type="EMBL" id="VYT09435.1"/>
    </source>
</evidence>
<evidence type="ECO:0000256" key="1">
    <source>
        <dbReference type="ARBA" id="ARBA00004496"/>
    </source>
</evidence>
<proteinExistence type="inferred from homology"/>
<sequence>MGEEKKVQEEEMKENTATEEKETQKTKEAKKADKKASKKQKADDLIKEKDQQIGELTDKYQRLMAEFENVRKRTAKEFVQRYDMGAMGVLEKLLPVVDNFERGLQAVAEEEKDSPFVQGIEQIYKQLMGTLDELGVKAMDAEGKEFDANLHNAVMHVEDEEAGENVVVEELQKGYMYKESVLRHSMVKVAN</sequence>
<dbReference type="SUPFAM" id="SSF51064">
    <property type="entry name" value="Head domain of nucleotide exchange factor GrpE"/>
    <property type="match status" value="1"/>
</dbReference>
<organism evidence="13">
    <name type="scientific">Anaerostipes caccae</name>
    <dbReference type="NCBI Taxonomy" id="105841"/>
    <lineage>
        <taxon>Bacteria</taxon>
        <taxon>Bacillati</taxon>
        <taxon>Bacillota</taxon>
        <taxon>Clostridia</taxon>
        <taxon>Lachnospirales</taxon>
        <taxon>Lachnospiraceae</taxon>
        <taxon>Anaerostipes</taxon>
    </lineage>
</organism>
<evidence type="ECO:0000256" key="6">
    <source>
        <dbReference type="ARBA" id="ARBA00023186"/>
    </source>
</evidence>
<name>A0A6N2TUR6_9FIRM</name>
<keyword evidence="5 10" id="KW-0346">Stress response</keyword>
<comment type="subunit">
    <text evidence="3 10">Homodimer.</text>
</comment>
<evidence type="ECO:0000256" key="2">
    <source>
        <dbReference type="ARBA" id="ARBA00009054"/>
    </source>
</evidence>
<dbReference type="PANTHER" id="PTHR21237">
    <property type="entry name" value="GRPE PROTEIN"/>
    <property type="match status" value="1"/>
</dbReference>
<comment type="similarity">
    <text evidence="2 10 12">Belongs to the GrpE family.</text>
</comment>
<evidence type="ECO:0000256" key="12">
    <source>
        <dbReference type="RuleBase" id="RU004478"/>
    </source>
</evidence>
<dbReference type="RefSeq" id="WP_006567284.1">
    <property type="nucleotide sequence ID" value="NZ_BAABZP010000001.1"/>
</dbReference>
<evidence type="ECO:0000256" key="9">
    <source>
        <dbReference type="ARBA" id="ARBA00076414"/>
    </source>
</evidence>
<dbReference type="FunFam" id="2.30.22.10:FF:000001">
    <property type="entry name" value="Protein GrpE"/>
    <property type="match status" value="1"/>
</dbReference>
<dbReference type="PRINTS" id="PR00773">
    <property type="entry name" value="GRPEPROTEIN"/>
</dbReference>
<evidence type="ECO:0000256" key="7">
    <source>
        <dbReference type="ARBA" id="ARBA00053401"/>
    </source>
</evidence>
<dbReference type="Gene3D" id="2.30.22.10">
    <property type="entry name" value="Head domain of nucleotide exchange factor GrpE"/>
    <property type="match status" value="1"/>
</dbReference>
<dbReference type="GO" id="GO:0042803">
    <property type="term" value="F:protein homodimerization activity"/>
    <property type="evidence" value="ECO:0007669"/>
    <property type="project" value="InterPro"/>
</dbReference>
<dbReference type="InterPro" id="IPR013805">
    <property type="entry name" value="GrpE_CC"/>
</dbReference>
<dbReference type="GO" id="GO:0051087">
    <property type="term" value="F:protein-folding chaperone binding"/>
    <property type="evidence" value="ECO:0007669"/>
    <property type="project" value="InterPro"/>
</dbReference>
<comment type="function">
    <text evidence="7 10 11">Participates actively in the response to hyperosmotic and heat shock by preventing the aggregation of stress-denatured proteins, in association with DnaK and GrpE. It is the nucleotide exchange factor for DnaK and may function as a thermosensor. Unfolded proteins bind initially to DnaJ; upon interaction with the DnaJ-bound protein, DnaK hydrolyzes its bound ATP, resulting in the formation of a stable complex. GrpE releases ADP from DnaK; ATP binding to DnaK triggers the release of the substrate protein, thus completing the reaction cycle. Several rounds of ATP-dependent interactions between DnaJ, DnaK and GrpE are required for fully efficient folding.</text>
</comment>
<dbReference type="GO" id="GO:0006457">
    <property type="term" value="P:protein folding"/>
    <property type="evidence" value="ECO:0007669"/>
    <property type="project" value="InterPro"/>
</dbReference>